<dbReference type="AlphaFoldDB" id="A0A4D4J7A3"/>
<proteinExistence type="predicted"/>
<evidence type="ECO:0000313" key="2">
    <source>
        <dbReference type="Proteomes" id="UP000298860"/>
    </source>
</evidence>
<protein>
    <submittedName>
        <fullName evidence="1">Uncharacterized protein</fullName>
    </submittedName>
</protein>
<keyword evidence="2" id="KW-1185">Reference proteome</keyword>
<dbReference type="OrthoDB" id="3700744at2"/>
<dbReference type="Proteomes" id="UP000298860">
    <property type="component" value="Unassembled WGS sequence"/>
</dbReference>
<comment type="caution">
    <text evidence="1">The sequence shown here is derived from an EMBL/GenBank/DDBJ whole genome shotgun (WGS) entry which is preliminary data.</text>
</comment>
<dbReference type="EMBL" id="BJFL01000004">
    <property type="protein sequence ID" value="GDY29753.1"/>
    <property type="molecule type" value="Genomic_DNA"/>
</dbReference>
<evidence type="ECO:0000313" key="1">
    <source>
        <dbReference type="EMBL" id="GDY29753.1"/>
    </source>
</evidence>
<name>A0A4D4J7A3_9PSEU</name>
<dbReference type="RefSeq" id="WP_137812912.1">
    <property type="nucleotide sequence ID" value="NZ_BJFL01000004.1"/>
</dbReference>
<reference evidence="2" key="1">
    <citation type="submission" date="2019-04" db="EMBL/GenBank/DDBJ databases">
        <title>Draft genome sequence of Pseudonocardiaceae bacterium SL3-2-4.</title>
        <authorList>
            <person name="Ningsih F."/>
            <person name="Yokota A."/>
            <person name="Sakai Y."/>
            <person name="Nanatani K."/>
            <person name="Yabe S."/>
            <person name="Oetari A."/>
            <person name="Sjamsuridzal W."/>
        </authorList>
    </citation>
    <scope>NUCLEOTIDE SEQUENCE [LARGE SCALE GENOMIC DNA]</scope>
    <source>
        <strain evidence="2">SL3-2-4</strain>
    </source>
</reference>
<gene>
    <name evidence="1" type="ORF">GTS_13860</name>
</gene>
<sequence>MAVQPEAVQELLSEVRRLRGRFATTAPRAWDAATAGAELAVQLGHLALCLLRQRGTDVSDLEDPDRPISDIGDELADVVLAGLSASVLAGSEPAPEQRAETSQGDQIEAFLRLLVTAGWVAEAGLVSQGYRHRPTGSPPSVAEAGSAMLTACEAFARRLGLDLRAEFRAMAADADEFLDSRSDAP</sequence>
<accession>A0A4D4J7A3</accession>
<organism evidence="1 2">
    <name type="scientific">Gandjariella thermophila</name>
    <dbReference type="NCBI Taxonomy" id="1931992"/>
    <lineage>
        <taxon>Bacteria</taxon>
        <taxon>Bacillati</taxon>
        <taxon>Actinomycetota</taxon>
        <taxon>Actinomycetes</taxon>
        <taxon>Pseudonocardiales</taxon>
        <taxon>Pseudonocardiaceae</taxon>
        <taxon>Gandjariella</taxon>
    </lineage>
</organism>